<dbReference type="FunFam" id="1.20.140.140:FF:000005">
    <property type="entry name" value="calcium release-activated calcium channel protein 1"/>
    <property type="match status" value="1"/>
</dbReference>
<name>A0AAD5KSV7_9CRUS</name>
<dbReference type="GO" id="GO:0002115">
    <property type="term" value="P:store-operated calcium entry"/>
    <property type="evidence" value="ECO:0007669"/>
    <property type="project" value="TreeGrafter"/>
</dbReference>
<feature type="transmembrane region" description="Helical" evidence="6">
    <location>
        <begin position="118"/>
        <end position="144"/>
    </location>
</feature>
<keyword evidence="4 6" id="KW-1133">Transmembrane helix</keyword>
<keyword evidence="5 6" id="KW-0472">Membrane</keyword>
<dbReference type="Gene3D" id="1.20.140.140">
    <property type="entry name" value="Calcium release-activated calcium channel protein Orai"/>
    <property type="match status" value="1"/>
</dbReference>
<keyword evidence="3 6" id="KW-0812">Transmembrane</keyword>
<dbReference type="GO" id="GO:0015279">
    <property type="term" value="F:store-operated calcium channel activity"/>
    <property type="evidence" value="ECO:0007669"/>
    <property type="project" value="TreeGrafter"/>
</dbReference>
<gene>
    <name evidence="7" type="ORF">GHT06_014039</name>
</gene>
<dbReference type="PANTHER" id="PTHR31501">
    <property type="entry name" value="CALCIUM RELEASE-ACTIVATED CALCIUM CHANNEL PROTEIN 1"/>
    <property type="match status" value="1"/>
</dbReference>
<feature type="transmembrane region" description="Helical" evidence="6">
    <location>
        <begin position="150"/>
        <end position="173"/>
    </location>
</feature>
<accession>A0AAD5KSV7</accession>
<organism evidence="7 8">
    <name type="scientific">Daphnia sinensis</name>
    <dbReference type="NCBI Taxonomy" id="1820382"/>
    <lineage>
        <taxon>Eukaryota</taxon>
        <taxon>Metazoa</taxon>
        <taxon>Ecdysozoa</taxon>
        <taxon>Arthropoda</taxon>
        <taxon>Crustacea</taxon>
        <taxon>Branchiopoda</taxon>
        <taxon>Diplostraca</taxon>
        <taxon>Cladocera</taxon>
        <taxon>Anomopoda</taxon>
        <taxon>Daphniidae</taxon>
        <taxon>Daphnia</taxon>
        <taxon>Daphnia similis group</taxon>
    </lineage>
</organism>
<comment type="subcellular location">
    <subcellularLocation>
        <location evidence="1">Membrane</location>
        <topology evidence="1">Multi-pass membrane protein</topology>
    </subcellularLocation>
</comment>
<dbReference type="InterPro" id="IPR038350">
    <property type="entry name" value="Orai_sf"/>
</dbReference>
<evidence type="ECO:0000313" key="8">
    <source>
        <dbReference type="Proteomes" id="UP000820818"/>
    </source>
</evidence>
<evidence type="ECO:0000256" key="3">
    <source>
        <dbReference type="ARBA" id="ARBA00022692"/>
    </source>
</evidence>
<comment type="similarity">
    <text evidence="2">Belongs to the Orai family.</text>
</comment>
<sequence length="219" mass="24675">MNAIFIHHQGPAFLSWRKLHLSKAKLKAASNTSALLAGFAMVAVVEIQLNNNNPDSEQLPKPLLFLFAICTTMLVAVHMLALLISTCILPNMEAISNLHILSLVNESPHEKMHMYIELAWGCSTVLGILLFMVEVAILCWIQFYSVLKEAAYVATAILVPFVILFIWFAIIFYRNLVAHTYETRKCGIQELEELKHVLEMGDELTTTREIRNGPLVNII</sequence>
<evidence type="ECO:0000313" key="7">
    <source>
        <dbReference type="EMBL" id="KAI9560029.1"/>
    </source>
</evidence>
<feature type="transmembrane region" description="Helical" evidence="6">
    <location>
        <begin position="26"/>
        <end position="45"/>
    </location>
</feature>
<comment type="caution">
    <text evidence="7">The sequence shown here is derived from an EMBL/GenBank/DDBJ whole genome shotgun (WGS) entry which is preliminary data.</text>
</comment>
<dbReference type="Pfam" id="PF07856">
    <property type="entry name" value="Orai-1"/>
    <property type="match status" value="1"/>
</dbReference>
<evidence type="ECO:0000256" key="4">
    <source>
        <dbReference type="ARBA" id="ARBA00022989"/>
    </source>
</evidence>
<evidence type="ECO:0000256" key="6">
    <source>
        <dbReference type="SAM" id="Phobius"/>
    </source>
</evidence>
<dbReference type="GO" id="GO:0016020">
    <property type="term" value="C:membrane"/>
    <property type="evidence" value="ECO:0007669"/>
    <property type="project" value="UniProtKB-SubCell"/>
</dbReference>
<reference evidence="7 8" key="1">
    <citation type="submission" date="2022-05" db="EMBL/GenBank/DDBJ databases">
        <title>A multi-omics perspective on studying reproductive biology in Daphnia sinensis.</title>
        <authorList>
            <person name="Jia J."/>
        </authorList>
    </citation>
    <scope>NUCLEOTIDE SEQUENCE [LARGE SCALE GENOMIC DNA]</scope>
    <source>
        <strain evidence="7 8">WSL</strain>
    </source>
</reference>
<protein>
    <recommendedName>
        <fullName evidence="9">Calcium release-activated calcium channel protein 1</fullName>
    </recommendedName>
</protein>
<dbReference type="Proteomes" id="UP000820818">
    <property type="component" value="Linkage Group LG4"/>
</dbReference>
<dbReference type="PANTHER" id="PTHR31501:SF7">
    <property type="entry name" value="CALCIUM RELEASE-ACTIVATED CALCIUM CHANNEL PROTEIN 1"/>
    <property type="match status" value="1"/>
</dbReference>
<dbReference type="InterPro" id="IPR012446">
    <property type="entry name" value="CRAC_channel"/>
</dbReference>
<evidence type="ECO:0000256" key="1">
    <source>
        <dbReference type="ARBA" id="ARBA00004141"/>
    </source>
</evidence>
<proteinExistence type="inferred from homology"/>
<dbReference type="AlphaFoldDB" id="A0AAD5KSV7"/>
<keyword evidence="8" id="KW-1185">Reference proteome</keyword>
<feature type="transmembrane region" description="Helical" evidence="6">
    <location>
        <begin position="65"/>
        <end position="89"/>
    </location>
</feature>
<evidence type="ECO:0008006" key="9">
    <source>
        <dbReference type="Google" id="ProtNLM"/>
    </source>
</evidence>
<dbReference type="EMBL" id="WJBH02000004">
    <property type="protein sequence ID" value="KAI9560029.1"/>
    <property type="molecule type" value="Genomic_DNA"/>
</dbReference>
<evidence type="ECO:0000256" key="5">
    <source>
        <dbReference type="ARBA" id="ARBA00023136"/>
    </source>
</evidence>
<evidence type="ECO:0000256" key="2">
    <source>
        <dbReference type="ARBA" id="ARBA00008062"/>
    </source>
</evidence>